<proteinExistence type="predicted"/>
<comment type="caution">
    <text evidence="1">The sequence shown here is derived from an EMBL/GenBank/DDBJ whole genome shotgun (WGS) entry which is preliminary data.</text>
</comment>
<feature type="non-terminal residue" evidence="1">
    <location>
        <position position="83"/>
    </location>
</feature>
<evidence type="ECO:0000313" key="1">
    <source>
        <dbReference type="EMBL" id="GAG88391.1"/>
    </source>
</evidence>
<name>X1CW18_9ZZZZ</name>
<protein>
    <recommendedName>
        <fullName evidence="2">Alpha-1,2-fucosyltransferase</fullName>
    </recommendedName>
</protein>
<gene>
    <name evidence="1" type="ORF">S01H4_24815</name>
</gene>
<evidence type="ECO:0008006" key="2">
    <source>
        <dbReference type="Google" id="ProtNLM"/>
    </source>
</evidence>
<reference evidence="1" key="1">
    <citation type="journal article" date="2014" name="Front. Microbiol.">
        <title>High frequency of phylogenetically diverse reductive dehalogenase-homologous genes in deep subseafloor sedimentary metagenomes.</title>
        <authorList>
            <person name="Kawai M."/>
            <person name="Futagami T."/>
            <person name="Toyoda A."/>
            <person name="Takaki Y."/>
            <person name="Nishi S."/>
            <person name="Hori S."/>
            <person name="Arai W."/>
            <person name="Tsubouchi T."/>
            <person name="Morono Y."/>
            <person name="Uchiyama I."/>
            <person name="Ito T."/>
            <person name="Fujiyama A."/>
            <person name="Inagaki F."/>
            <person name="Takami H."/>
        </authorList>
    </citation>
    <scope>NUCLEOTIDE SEQUENCE</scope>
    <source>
        <strain evidence="1">Expedition CK06-06</strain>
    </source>
</reference>
<dbReference type="AlphaFoldDB" id="X1CW18"/>
<accession>X1CW18</accession>
<dbReference type="EMBL" id="BART01011720">
    <property type="protein sequence ID" value="GAG88391.1"/>
    <property type="molecule type" value="Genomic_DNA"/>
</dbReference>
<sequence length="83" mass="9548">MIVVRIIGGLGNQLFQYAVARHIAEVHRAALKIDISGFETFKLFKYSLWAFNIQENFASPEEVTALTVRKQGIAERVTRWILR</sequence>
<organism evidence="1">
    <name type="scientific">marine sediment metagenome</name>
    <dbReference type="NCBI Taxonomy" id="412755"/>
    <lineage>
        <taxon>unclassified sequences</taxon>
        <taxon>metagenomes</taxon>
        <taxon>ecological metagenomes</taxon>
    </lineage>
</organism>